<dbReference type="EMBL" id="JJQB01000137">
    <property type="protein sequence ID" value="KKH15820.1"/>
    <property type="molecule type" value="Genomic_DNA"/>
</dbReference>
<dbReference type="RefSeq" id="WP_048044868.1">
    <property type="nucleotide sequence ID" value="NZ_JJQA01000061.1"/>
</dbReference>
<evidence type="ECO:0000313" key="2">
    <source>
        <dbReference type="EMBL" id="KKH17136.1"/>
    </source>
</evidence>
<comment type="caution">
    <text evidence="2">The sequence shown here is derived from an EMBL/GenBank/DDBJ whole genome shotgun (WGS) entry which is preliminary data.</text>
</comment>
<evidence type="ECO:0000313" key="5">
    <source>
        <dbReference type="Proteomes" id="UP000034064"/>
    </source>
</evidence>
<dbReference type="EMBL" id="JJQA01000061">
    <property type="protein sequence ID" value="KKH17337.1"/>
    <property type="molecule type" value="Genomic_DNA"/>
</dbReference>
<dbReference type="PATRIC" id="fig|2209.48.peg.2736"/>
<dbReference type="EMBL" id="JJQC01000147">
    <property type="protein sequence ID" value="KKH17136.1"/>
    <property type="molecule type" value="Genomic_DNA"/>
</dbReference>
<organism evidence="2 4">
    <name type="scientific">Methanosarcina mazei</name>
    <name type="common">Methanosarcina frisia</name>
    <dbReference type="NCBI Taxonomy" id="2209"/>
    <lineage>
        <taxon>Archaea</taxon>
        <taxon>Methanobacteriati</taxon>
        <taxon>Methanobacteriota</taxon>
        <taxon>Stenosarchaea group</taxon>
        <taxon>Methanomicrobia</taxon>
        <taxon>Methanosarcinales</taxon>
        <taxon>Methanosarcinaceae</taxon>
        <taxon>Methanosarcina</taxon>
    </lineage>
</organism>
<reference evidence="4 5" key="1">
    <citation type="journal article" date="2015" name="ISME J.">
        <title>Genomic and phenotypic differentiation among Methanosarcina mazei populations from Columbia River sediment.</title>
        <authorList>
            <person name="Youngblut N.D."/>
            <person name="Wirth J.S."/>
            <person name="Henriksen J.R."/>
            <person name="Smith M."/>
            <person name="Simon H."/>
            <person name="Metcalf W.W."/>
            <person name="Whitaker R.J."/>
        </authorList>
    </citation>
    <scope>NUCLEOTIDE SEQUENCE [LARGE SCALE GENOMIC DNA]</scope>
    <source>
        <strain evidence="3 5">1.F.A.1A.3</strain>
        <strain evidence="1 6">1.F.A.1B.3</strain>
        <strain evidence="2 4">1.F.A.1B.4</strain>
    </source>
</reference>
<evidence type="ECO:0000313" key="4">
    <source>
        <dbReference type="Proteomes" id="UP000033987"/>
    </source>
</evidence>
<evidence type="ECO:0000313" key="6">
    <source>
        <dbReference type="Proteomes" id="UP000034733"/>
    </source>
</evidence>
<dbReference type="Proteomes" id="UP000034064">
    <property type="component" value="Unassembled WGS sequence"/>
</dbReference>
<sequence length="434" mass="50398">MTKPLELDDRVYGFEFSGLEYQIIFKGLDMGFVRYIGRSKSKFYFTPLPFTNENRTGITYYLDEGCPAPEPKKLILVTHSEEFIEKKQPEDNSLFFQTEVSKVVKAWEEKDPNTIFRRRNLLYEDYVNYFQEGFRANAPDVQIEPISCAMAIYSASSPVLGANEKGGINAALRYGKEMKLWTRFIDLVKIVPRELKQTTSPCFFKYAKEEQIINPLASEEVNLAYPDPKELLAQIPISLLRLEADTSDSYKKFVQETLPHVRAYELDALLFTPDITHSADKWMEEAIYELQTTIEQSEFMNYNQDMGMALPKISASLARLHFDTEIKKEHIKEAFETWGEAYQSSFYWDTRAASPENLIKARRLGMDAKKLYFHILEHYSIGELIPKSMLRETGLVSEFCLDDAISSLLKNGAIYYPDLHHFKLIEIRNDVWQR</sequence>
<dbReference type="Proteomes" id="UP000034733">
    <property type="component" value="Unassembled WGS sequence"/>
</dbReference>
<name>A0A0F8NH98_METMZ</name>
<accession>A0A0F8NH98</accession>
<evidence type="ECO:0000313" key="1">
    <source>
        <dbReference type="EMBL" id="KKH15820.1"/>
    </source>
</evidence>
<gene>
    <name evidence="3" type="ORF">DU44_12710</name>
    <name evidence="1" type="ORF">DU48_11895</name>
    <name evidence="2" type="ORF">DU65_12965</name>
</gene>
<evidence type="ECO:0000313" key="3">
    <source>
        <dbReference type="EMBL" id="KKH17337.1"/>
    </source>
</evidence>
<dbReference type="AlphaFoldDB" id="A0A0F8NH98"/>
<dbReference type="Proteomes" id="UP000033987">
    <property type="component" value="Unassembled WGS sequence"/>
</dbReference>
<protein>
    <submittedName>
        <fullName evidence="2">Uncharacterized protein</fullName>
    </submittedName>
</protein>
<proteinExistence type="predicted"/>